<keyword evidence="4" id="KW-0804">Transcription</keyword>
<comment type="caution">
    <text evidence="7">The sequence shown here is derived from an EMBL/GenBank/DDBJ whole genome shotgun (WGS) entry which is preliminary data.</text>
</comment>
<dbReference type="Gene3D" id="2.60.120.10">
    <property type="entry name" value="Jelly Rolls"/>
    <property type="match status" value="1"/>
</dbReference>
<evidence type="ECO:0000313" key="8">
    <source>
        <dbReference type="Proteomes" id="UP000271031"/>
    </source>
</evidence>
<keyword evidence="8" id="KW-1185">Reference proteome</keyword>
<dbReference type="OrthoDB" id="9776746at2"/>
<proteinExistence type="predicted"/>
<evidence type="ECO:0000259" key="6">
    <source>
        <dbReference type="Pfam" id="PF13545"/>
    </source>
</evidence>
<dbReference type="InterPro" id="IPR000595">
    <property type="entry name" value="cNMP-bd_dom"/>
</dbReference>
<dbReference type="SUPFAM" id="SSF46785">
    <property type="entry name" value="Winged helix' DNA-binding domain"/>
    <property type="match status" value="1"/>
</dbReference>
<dbReference type="Proteomes" id="UP000271031">
    <property type="component" value="Unassembled WGS sequence"/>
</dbReference>
<dbReference type="InterPro" id="IPR014710">
    <property type="entry name" value="RmlC-like_jellyroll"/>
</dbReference>
<evidence type="ECO:0000313" key="7">
    <source>
        <dbReference type="EMBL" id="RNB84710.1"/>
    </source>
</evidence>
<evidence type="ECO:0000256" key="1">
    <source>
        <dbReference type="ARBA" id="ARBA00023015"/>
    </source>
</evidence>
<dbReference type="RefSeq" id="WP_122919992.1">
    <property type="nucleotide sequence ID" value="NZ_RHHQ01000017.1"/>
</dbReference>
<keyword evidence="3" id="KW-0010">Activator</keyword>
<evidence type="ECO:0000259" key="5">
    <source>
        <dbReference type="Pfam" id="PF00027"/>
    </source>
</evidence>
<keyword evidence="1" id="KW-0805">Transcription regulation</keyword>
<dbReference type="InterPro" id="IPR018490">
    <property type="entry name" value="cNMP-bd_dom_sf"/>
</dbReference>
<evidence type="ECO:0000256" key="3">
    <source>
        <dbReference type="ARBA" id="ARBA00023159"/>
    </source>
</evidence>
<dbReference type="Pfam" id="PF13545">
    <property type="entry name" value="HTH_Crp_2"/>
    <property type="match status" value="1"/>
</dbReference>
<dbReference type="InterPro" id="IPR036390">
    <property type="entry name" value="WH_DNA-bd_sf"/>
</dbReference>
<gene>
    <name evidence="7" type="ORF">EDM56_21645</name>
</gene>
<dbReference type="InterPro" id="IPR036388">
    <property type="entry name" value="WH-like_DNA-bd_sf"/>
</dbReference>
<dbReference type="GO" id="GO:0006355">
    <property type="term" value="P:regulation of DNA-templated transcription"/>
    <property type="evidence" value="ECO:0007669"/>
    <property type="project" value="InterPro"/>
</dbReference>
<accession>A0A3M8D992</accession>
<evidence type="ECO:0000256" key="2">
    <source>
        <dbReference type="ARBA" id="ARBA00023125"/>
    </source>
</evidence>
<reference evidence="7 8" key="1">
    <citation type="submission" date="2018-10" db="EMBL/GenBank/DDBJ databases">
        <title>Phylogenomics of Brevibacillus.</title>
        <authorList>
            <person name="Dunlap C."/>
        </authorList>
    </citation>
    <scope>NUCLEOTIDE SEQUENCE [LARGE SCALE GENOMIC DNA]</scope>
    <source>
        <strain evidence="7 8">JCM 15716</strain>
    </source>
</reference>
<keyword evidence="2" id="KW-0238">DNA-binding</keyword>
<dbReference type="CDD" id="cd00038">
    <property type="entry name" value="CAP_ED"/>
    <property type="match status" value="1"/>
</dbReference>
<dbReference type="EMBL" id="RHHQ01000017">
    <property type="protein sequence ID" value="RNB84710.1"/>
    <property type="molecule type" value="Genomic_DNA"/>
</dbReference>
<dbReference type="SUPFAM" id="SSF51206">
    <property type="entry name" value="cAMP-binding domain-like"/>
    <property type="match status" value="1"/>
</dbReference>
<feature type="domain" description="Cyclic nucleotide-binding" evidence="5">
    <location>
        <begin position="38"/>
        <end position="113"/>
    </location>
</feature>
<sequence>MRNDQIEEVIQLFPFLSAISTNDWNQEGVEIVSLPVHFVIPEGKLLNHAALILEGAVRMSRLGTNGREVTLYRLTNGECCPLMMASILGESAYEASACIEKPTRALVIPVPLFFVWLDTYKSFRQFVFQTFAKRLILMSNLIDSMKFKSIRTRIAEYVLEKTTDECNVLTITHDQLSMELGTVREVISRTLKGMEREGMLRLGRGQITHIQRHQLLTAIE</sequence>
<dbReference type="InterPro" id="IPR012318">
    <property type="entry name" value="HTH_CRP"/>
</dbReference>
<name>A0A3M8D992_9BACL</name>
<evidence type="ECO:0000256" key="4">
    <source>
        <dbReference type="ARBA" id="ARBA00023163"/>
    </source>
</evidence>
<dbReference type="Gene3D" id="1.10.10.10">
    <property type="entry name" value="Winged helix-like DNA-binding domain superfamily/Winged helix DNA-binding domain"/>
    <property type="match status" value="1"/>
</dbReference>
<protein>
    <submittedName>
        <fullName evidence="7">Crp/Fnr family transcriptional regulator</fullName>
    </submittedName>
</protein>
<dbReference type="Pfam" id="PF00027">
    <property type="entry name" value="cNMP_binding"/>
    <property type="match status" value="1"/>
</dbReference>
<dbReference type="GO" id="GO:0003677">
    <property type="term" value="F:DNA binding"/>
    <property type="evidence" value="ECO:0007669"/>
    <property type="project" value="UniProtKB-KW"/>
</dbReference>
<dbReference type="AlphaFoldDB" id="A0A3M8D992"/>
<organism evidence="7 8">
    <name type="scientific">Brevibacillus fluminis</name>
    <dbReference type="NCBI Taxonomy" id="511487"/>
    <lineage>
        <taxon>Bacteria</taxon>
        <taxon>Bacillati</taxon>
        <taxon>Bacillota</taxon>
        <taxon>Bacilli</taxon>
        <taxon>Bacillales</taxon>
        <taxon>Paenibacillaceae</taxon>
        <taxon>Brevibacillus</taxon>
    </lineage>
</organism>
<feature type="domain" description="HTH crp-type" evidence="6">
    <location>
        <begin position="153"/>
        <end position="215"/>
    </location>
</feature>